<evidence type="ECO:0000313" key="5">
    <source>
        <dbReference type="Proteomes" id="UP000283616"/>
    </source>
</evidence>
<feature type="domain" description="Glycosyltransferase subfamily 4-like N-terminal" evidence="2">
    <location>
        <begin position="80"/>
        <end position="203"/>
    </location>
</feature>
<dbReference type="Proteomes" id="UP000283616">
    <property type="component" value="Unassembled WGS sequence"/>
</dbReference>
<evidence type="ECO:0000259" key="1">
    <source>
        <dbReference type="Pfam" id="PF00534"/>
    </source>
</evidence>
<dbReference type="SUPFAM" id="SSF53756">
    <property type="entry name" value="UDP-Glycosyltransferase/glycogen phosphorylase"/>
    <property type="match status" value="1"/>
</dbReference>
<dbReference type="EMBL" id="QROV01000007">
    <property type="protein sequence ID" value="RHL61176.1"/>
    <property type="molecule type" value="Genomic_DNA"/>
</dbReference>
<dbReference type="Pfam" id="PF13439">
    <property type="entry name" value="Glyco_transf_4"/>
    <property type="match status" value="1"/>
</dbReference>
<feature type="domain" description="Glycosyl transferase family 1" evidence="1">
    <location>
        <begin position="216"/>
        <end position="385"/>
    </location>
</feature>
<dbReference type="EMBL" id="CP083680">
    <property type="protein sequence ID" value="UYU67715.1"/>
    <property type="molecule type" value="Genomic_DNA"/>
</dbReference>
<dbReference type="RefSeq" id="WP_048692430.1">
    <property type="nucleotide sequence ID" value="NZ_CAXTGU010000005.1"/>
</dbReference>
<reference evidence="4 6" key="2">
    <citation type="submission" date="2021-06" db="EMBL/GenBank/DDBJ databases">
        <title>Interrogation of the integrated mobile genetic elements in gut-associated Bacteroides with a consensus prediction approach.</title>
        <authorList>
            <person name="Campbell D.E."/>
            <person name="Leigh J.R."/>
            <person name="Kim T."/>
            <person name="England W."/>
            <person name="Whitaker R.J."/>
            <person name="Degnan P.H."/>
        </authorList>
    </citation>
    <scope>NUCLEOTIDE SEQUENCE [LARGE SCALE GENOMIC DNA]</scope>
    <source>
        <strain evidence="4 6">WAL8669</strain>
    </source>
</reference>
<organism evidence="3 5">
    <name type="scientific">Bacteroides thetaiotaomicron</name>
    <dbReference type="NCBI Taxonomy" id="818"/>
    <lineage>
        <taxon>Bacteria</taxon>
        <taxon>Pseudomonadati</taxon>
        <taxon>Bacteroidota</taxon>
        <taxon>Bacteroidia</taxon>
        <taxon>Bacteroidales</taxon>
        <taxon>Bacteroidaceae</taxon>
        <taxon>Bacteroides</taxon>
    </lineage>
</organism>
<name>A0A139KZ13_BACT4</name>
<evidence type="ECO:0000313" key="6">
    <source>
        <dbReference type="Proteomes" id="UP001156218"/>
    </source>
</evidence>
<gene>
    <name evidence="3" type="ORF">DW011_08065</name>
    <name evidence="4" type="ORF">KQP68_05380</name>
</gene>
<dbReference type="CDD" id="cd03794">
    <property type="entry name" value="GT4_WbuB-like"/>
    <property type="match status" value="1"/>
</dbReference>
<dbReference type="InterPro" id="IPR028098">
    <property type="entry name" value="Glyco_trans_4-like_N"/>
</dbReference>
<accession>A0A139KZ13</accession>
<dbReference type="Pfam" id="PF00534">
    <property type="entry name" value="Glycos_transf_1"/>
    <property type="match status" value="1"/>
</dbReference>
<evidence type="ECO:0000313" key="4">
    <source>
        <dbReference type="EMBL" id="UYU67715.1"/>
    </source>
</evidence>
<evidence type="ECO:0000313" key="3">
    <source>
        <dbReference type="EMBL" id="RHL61176.1"/>
    </source>
</evidence>
<proteinExistence type="predicted"/>
<dbReference type="PANTHER" id="PTHR45947">
    <property type="entry name" value="SULFOQUINOVOSYL TRANSFERASE SQD2"/>
    <property type="match status" value="1"/>
</dbReference>
<reference evidence="3 5" key="1">
    <citation type="submission" date="2018-08" db="EMBL/GenBank/DDBJ databases">
        <title>A genome reference for cultivated species of the human gut microbiota.</title>
        <authorList>
            <person name="Zou Y."/>
            <person name="Xue W."/>
            <person name="Luo G."/>
        </authorList>
    </citation>
    <scope>NUCLEOTIDE SEQUENCE [LARGE SCALE GENOMIC DNA]</scope>
    <source>
        <strain evidence="3 5">AF37-12</strain>
    </source>
</reference>
<sequence>MKILVLPAYYYPEQAASPYLGDNIREAMCNAGFILDLYAPMPTRGVSEEIRVEYKERKIEYKYDNKLVIHRFPMYSEGKNPINRALRYGICWCVQFGKGLCAKDIDLIYLASTPPIQGALGCLLKKIKRVPFVYNLQDIFPDSLAGTGLVRKDGLIWRIGRVVENFTYKHADKIIVISEGFKRNIMAKGVPEEKIVVVYNWVDQNAVKNVARKDNKLFDKYHLDRNKFYITYSGNIGLTQNMDLLLDVARSLEDNEEIQFVLIGEGAYKEQVKEVITRNNIKNVTLLPFQPYEDISHVFSLGDVGIIISKPGVGENSVPSKTWSIMSASRPVLANFDENEIKTILSENECGVFTKAGDKQAFTDAILELCRNREMCRKYGENGRKFVMENLTREIGTQKYIDVIKSVAKG</sequence>
<dbReference type="PANTHER" id="PTHR45947:SF3">
    <property type="entry name" value="SULFOQUINOVOSYL TRANSFERASE SQD2"/>
    <property type="match status" value="1"/>
</dbReference>
<protein>
    <submittedName>
        <fullName evidence="3">Glycosyltransferase WbuB</fullName>
    </submittedName>
    <submittedName>
        <fullName evidence="4">Glycosyltransferase family 4 protein</fullName>
    </submittedName>
</protein>
<dbReference type="GO" id="GO:0016758">
    <property type="term" value="F:hexosyltransferase activity"/>
    <property type="evidence" value="ECO:0007669"/>
    <property type="project" value="TreeGrafter"/>
</dbReference>
<dbReference type="InterPro" id="IPR001296">
    <property type="entry name" value="Glyco_trans_1"/>
</dbReference>
<dbReference type="InterPro" id="IPR050194">
    <property type="entry name" value="Glycosyltransferase_grp1"/>
</dbReference>
<dbReference type="AlphaFoldDB" id="A0A139KZ13"/>
<dbReference type="Gene3D" id="3.40.50.2000">
    <property type="entry name" value="Glycogen Phosphorylase B"/>
    <property type="match status" value="2"/>
</dbReference>
<evidence type="ECO:0000259" key="2">
    <source>
        <dbReference type="Pfam" id="PF13439"/>
    </source>
</evidence>
<keyword evidence="3" id="KW-0808">Transferase</keyword>
<dbReference type="Proteomes" id="UP001156218">
    <property type="component" value="Chromosome"/>
</dbReference>